<proteinExistence type="predicted"/>
<keyword evidence="3" id="KW-1185">Reference proteome</keyword>
<feature type="region of interest" description="Disordered" evidence="1">
    <location>
        <begin position="75"/>
        <end position="94"/>
    </location>
</feature>
<gene>
    <name evidence="2" type="ORF">HDU87_001244</name>
</gene>
<feature type="compositionally biased region" description="Acidic residues" evidence="1">
    <location>
        <begin position="83"/>
        <end position="94"/>
    </location>
</feature>
<dbReference type="AlphaFoldDB" id="A0AAD5TGX3"/>
<dbReference type="InterPro" id="IPR036691">
    <property type="entry name" value="Endo/exonu/phosph_ase_sf"/>
</dbReference>
<protein>
    <recommendedName>
        <fullName evidence="4">Endonuclease/exonuclease/phosphatase domain-containing protein</fullName>
    </recommendedName>
</protein>
<accession>A0AAD5TGX3</accession>
<comment type="caution">
    <text evidence="2">The sequence shown here is derived from an EMBL/GenBank/DDBJ whole genome shotgun (WGS) entry which is preliminary data.</text>
</comment>
<organism evidence="2 3">
    <name type="scientific">Geranomyces variabilis</name>
    <dbReference type="NCBI Taxonomy" id="109894"/>
    <lineage>
        <taxon>Eukaryota</taxon>
        <taxon>Fungi</taxon>
        <taxon>Fungi incertae sedis</taxon>
        <taxon>Chytridiomycota</taxon>
        <taxon>Chytridiomycota incertae sedis</taxon>
        <taxon>Chytridiomycetes</taxon>
        <taxon>Spizellomycetales</taxon>
        <taxon>Powellomycetaceae</taxon>
        <taxon>Geranomyces</taxon>
    </lineage>
</organism>
<evidence type="ECO:0000313" key="3">
    <source>
        <dbReference type="Proteomes" id="UP001212152"/>
    </source>
</evidence>
<sequence length="376" mass="41286">MSREFSNHHPIIFKLTIKNGQEETDLTLVSHNIQHFNWAGDNPFNKDPGTRKRGMVLQNYLQQFDVVALQEVSQTILDPPPPEGDDELTDESEDEEQVAKIVAKSVKKAPDVPGTLFGVSISEMKRVDPGGPLSQAGNLVKISGGGNQKHCDTVPTYDGSWDIKICLLEKDGILFMVGSVHDSVDQNGLTKGLSDTLPVDWTVESMCADVMDDSCQDAPLLFVGDWNTLGMDNIVNSNTDPNKLTRSKLIAKMAAGFGPRISCDSVNSRVYLPGFDDTIQPNPPNNMCGTGGAYEFVTTSVAYYDFLYFCERGKAATVDVTRAKIDQWLVGFDTYDDCFTDYHDYAGPLSDSGCSEGTRPPGVLDTYSDHRPVYLA</sequence>
<evidence type="ECO:0000256" key="1">
    <source>
        <dbReference type="SAM" id="MobiDB-lite"/>
    </source>
</evidence>
<dbReference type="SUPFAM" id="SSF56219">
    <property type="entry name" value="DNase I-like"/>
    <property type="match status" value="1"/>
</dbReference>
<dbReference type="Proteomes" id="UP001212152">
    <property type="component" value="Unassembled WGS sequence"/>
</dbReference>
<evidence type="ECO:0000313" key="2">
    <source>
        <dbReference type="EMBL" id="KAJ3168103.1"/>
    </source>
</evidence>
<dbReference type="EMBL" id="JADGJQ010000126">
    <property type="protein sequence ID" value="KAJ3168103.1"/>
    <property type="molecule type" value="Genomic_DNA"/>
</dbReference>
<reference evidence="2" key="1">
    <citation type="submission" date="2020-05" db="EMBL/GenBank/DDBJ databases">
        <title>Phylogenomic resolution of chytrid fungi.</title>
        <authorList>
            <person name="Stajich J.E."/>
            <person name="Amses K."/>
            <person name="Simmons R."/>
            <person name="Seto K."/>
            <person name="Myers J."/>
            <person name="Bonds A."/>
            <person name="Quandt C.A."/>
            <person name="Barry K."/>
            <person name="Liu P."/>
            <person name="Grigoriev I."/>
            <person name="Longcore J.E."/>
            <person name="James T.Y."/>
        </authorList>
    </citation>
    <scope>NUCLEOTIDE SEQUENCE</scope>
    <source>
        <strain evidence="2">JEL0379</strain>
    </source>
</reference>
<name>A0AAD5TGX3_9FUNG</name>
<evidence type="ECO:0008006" key="4">
    <source>
        <dbReference type="Google" id="ProtNLM"/>
    </source>
</evidence>